<dbReference type="GO" id="GO:0043709">
    <property type="term" value="P:cell adhesion involved in single-species biofilm formation"/>
    <property type="evidence" value="ECO:0007669"/>
    <property type="project" value="TreeGrafter"/>
</dbReference>
<dbReference type="InterPro" id="IPR050469">
    <property type="entry name" value="Diguanylate_Cyclase"/>
</dbReference>
<dbReference type="PANTHER" id="PTHR45138:SF9">
    <property type="entry name" value="DIGUANYLATE CYCLASE DGCM-RELATED"/>
    <property type="match status" value="1"/>
</dbReference>
<dbReference type="EMBL" id="FMYV01000009">
    <property type="protein sequence ID" value="SDC83716.1"/>
    <property type="molecule type" value="Genomic_DNA"/>
</dbReference>
<dbReference type="SUPFAM" id="SSF55073">
    <property type="entry name" value="Nucleotide cyclase"/>
    <property type="match status" value="1"/>
</dbReference>
<dbReference type="InterPro" id="IPR015943">
    <property type="entry name" value="WD40/YVTN_repeat-like_dom_sf"/>
</dbReference>
<sequence>MKKIIFLFFIFLTTFLFSNNIYINNYPFEDEFAQIGSIKQILQDQNDFIWFIDEYNLYKYNGEDVVKKFENKDKIKLNYFFQDFSSNFWLATNFGLLHYNERYESYSLYPLKNNEIYNITQNKENTLLLSTQKGLITFDKTSQSYQSVSEKLESYSINKMGIIDSIYFLATDKGLLEYNPSDDSYLKFMGGQEIKNLIFTYDTLWFYTDDSLFSMNLSTKNIVKQEEDIEINDFLIYEDFLWIAHSNGLKRAKLYDFELEEFDIGFPVNYLFKDNGDFLWFSNDKYNLSRINVNSRFETFLFDNSSFESMVVDEDGFIWIANGKDLKVYNSFAETWEDIFIGLDKDILSIKNNNDKILLLTDKEIYIFNKKDYSTTKVLKTEKVITDVFIDTNQNYFITLNDGLYKLENELLLIKNVDNIISLIGHENKIWGMTTEDELIEYDIKNELFEIVNDTPISFFNDLAYSNKIVYISDDYGITSYNTETKEFSTIISDFPVSEVQADRYGNIWFSTKHSIYRFFPLEKRYIEYDFDEGVYINNFSKDSYITKTNEAFFLTENSLTSFYIEDINPNVLFHPLVIEKIESNGTIYKYNEDEKYNFKKGNVEISFDYADYKNDVLVRYRFESDGEWNYIDEKSIKLPNIQQGDYNLKIQTIDKTKKWVGGEKNIKFSISYNIFTTNYAIFFYIILSLLFILSLVYFLMIRIRGKFENKTKQLIRQHIEESQENSNYLEKLNKKIEKLSFYDPLTGIQNLRLFEEIIEREWNLAKRKKYPLSIIIIDIDNFKNYNDEYGHLKGDEVIVKVSNALKSCLRRSTDHIFRYAGEKFAAVLPDTDKPGANVVANNMKSSIEKLKIEHKKSEVANHITVSIGTSTEIPTNIMEIDAFINEAEEALLKAKNIGKNRIIQHNDLNKNDS</sequence>
<dbReference type="CDD" id="cd01949">
    <property type="entry name" value="GGDEF"/>
    <property type="match status" value="1"/>
</dbReference>
<dbReference type="InterPro" id="IPR029787">
    <property type="entry name" value="Nucleotide_cyclase"/>
</dbReference>
<keyword evidence="1" id="KW-0472">Membrane</keyword>
<dbReference type="PANTHER" id="PTHR45138">
    <property type="entry name" value="REGULATORY COMPONENTS OF SENSORY TRANSDUCTION SYSTEM"/>
    <property type="match status" value="1"/>
</dbReference>
<dbReference type="SMART" id="SM00267">
    <property type="entry name" value="GGDEF"/>
    <property type="match status" value="1"/>
</dbReference>
<dbReference type="AlphaFoldDB" id="A0A1G6PW06"/>
<dbReference type="Pfam" id="PF00990">
    <property type="entry name" value="GGDEF"/>
    <property type="match status" value="1"/>
</dbReference>
<dbReference type="InterPro" id="IPR013783">
    <property type="entry name" value="Ig-like_fold"/>
</dbReference>
<organism evidence="3 4">
    <name type="scientific">Geotoga petraea</name>
    <dbReference type="NCBI Taxonomy" id="28234"/>
    <lineage>
        <taxon>Bacteria</taxon>
        <taxon>Thermotogati</taxon>
        <taxon>Thermotogota</taxon>
        <taxon>Thermotogae</taxon>
        <taxon>Petrotogales</taxon>
        <taxon>Petrotogaceae</taxon>
        <taxon>Geotoga</taxon>
    </lineage>
</organism>
<feature type="transmembrane region" description="Helical" evidence="1">
    <location>
        <begin position="680"/>
        <end position="701"/>
    </location>
</feature>
<dbReference type="GO" id="GO:0052621">
    <property type="term" value="F:diguanylate cyclase activity"/>
    <property type="evidence" value="ECO:0007669"/>
    <property type="project" value="TreeGrafter"/>
</dbReference>
<dbReference type="FunFam" id="3.30.70.270:FF:000001">
    <property type="entry name" value="Diguanylate cyclase domain protein"/>
    <property type="match status" value="1"/>
</dbReference>
<dbReference type="STRING" id="28234.SAMN04488588_1903"/>
<evidence type="ECO:0000256" key="1">
    <source>
        <dbReference type="SAM" id="Phobius"/>
    </source>
</evidence>
<evidence type="ECO:0000313" key="3">
    <source>
        <dbReference type="EMBL" id="SDC83716.1"/>
    </source>
</evidence>
<dbReference type="GO" id="GO:1902201">
    <property type="term" value="P:negative regulation of bacterial-type flagellum-dependent cell motility"/>
    <property type="evidence" value="ECO:0007669"/>
    <property type="project" value="TreeGrafter"/>
</dbReference>
<dbReference type="NCBIfam" id="TIGR00254">
    <property type="entry name" value="GGDEF"/>
    <property type="match status" value="1"/>
</dbReference>
<proteinExistence type="predicted"/>
<dbReference type="Gene3D" id="2.130.10.10">
    <property type="entry name" value="YVTN repeat-like/Quinoprotein amine dehydrogenase"/>
    <property type="match status" value="3"/>
</dbReference>
<dbReference type="PROSITE" id="PS50887">
    <property type="entry name" value="GGDEF"/>
    <property type="match status" value="1"/>
</dbReference>
<keyword evidence="1" id="KW-1133">Transmembrane helix</keyword>
<dbReference type="Gene3D" id="2.60.40.10">
    <property type="entry name" value="Immunoglobulins"/>
    <property type="match status" value="1"/>
</dbReference>
<protein>
    <submittedName>
        <fullName evidence="3">Diguanylate cyclase (GGDEF) domain-containing protein</fullName>
    </submittedName>
</protein>
<dbReference type="GO" id="GO:0005886">
    <property type="term" value="C:plasma membrane"/>
    <property type="evidence" value="ECO:0007669"/>
    <property type="project" value="TreeGrafter"/>
</dbReference>
<keyword evidence="1" id="KW-0812">Transmembrane</keyword>
<dbReference type="Proteomes" id="UP000199322">
    <property type="component" value="Unassembled WGS sequence"/>
</dbReference>
<dbReference type="RefSeq" id="WP_091405287.1">
    <property type="nucleotide sequence ID" value="NZ_FMYV01000009.1"/>
</dbReference>
<dbReference type="Gene3D" id="3.30.70.270">
    <property type="match status" value="1"/>
</dbReference>
<accession>A0A1G6PW06</accession>
<keyword evidence="4" id="KW-1185">Reference proteome</keyword>
<gene>
    <name evidence="3" type="ORF">SAMN04488588_1903</name>
</gene>
<evidence type="ECO:0000259" key="2">
    <source>
        <dbReference type="PROSITE" id="PS50887"/>
    </source>
</evidence>
<dbReference type="InterPro" id="IPR000160">
    <property type="entry name" value="GGDEF_dom"/>
</dbReference>
<dbReference type="InterPro" id="IPR043128">
    <property type="entry name" value="Rev_trsase/Diguanyl_cyclase"/>
</dbReference>
<reference evidence="3 4" key="1">
    <citation type="submission" date="2016-10" db="EMBL/GenBank/DDBJ databases">
        <authorList>
            <person name="de Groot N.N."/>
        </authorList>
    </citation>
    <scope>NUCLEOTIDE SEQUENCE [LARGE SCALE GENOMIC DNA]</scope>
    <source>
        <strain evidence="3 4">WG14</strain>
    </source>
</reference>
<dbReference type="SUPFAM" id="SSF101898">
    <property type="entry name" value="NHL repeat"/>
    <property type="match status" value="1"/>
</dbReference>
<evidence type="ECO:0000313" key="4">
    <source>
        <dbReference type="Proteomes" id="UP000199322"/>
    </source>
</evidence>
<feature type="domain" description="GGDEF" evidence="2">
    <location>
        <begin position="771"/>
        <end position="908"/>
    </location>
</feature>
<name>A0A1G6PW06_9BACT</name>